<dbReference type="CDD" id="cd07432">
    <property type="entry name" value="PHP_HisPPase"/>
    <property type="match status" value="1"/>
</dbReference>
<organism evidence="3 4">
    <name type="scientific">Methanococcus voltae (strain ATCC BAA-1334 / A3)</name>
    <dbReference type="NCBI Taxonomy" id="456320"/>
    <lineage>
        <taxon>Archaea</taxon>
        <taxon>Methanobacteriati</taxon>
        <taxon>Methanobacteriota</taxon>
        <taxon>Methanomada group</taxon>
        <taxon>Methanococci</taxon>
        <taxon>Methanococcales</taxon>
        <taxon>Methanococcaceae</taxon>
        <taxon>Methanococcus</taxon>
    </lineage>
</organism>
<evidence type="ECO:0000256" key="1">
    <source>
        <dbReference type="SAM" id="Phobius"/>
    </source>
</evidence>
<dbReference type="eggNOG" id="arCOG00302">
    <property type="taxonomic scope" value="Archaea"/>
</dbReference>
<gene>
    <name evidence="3" type="ordered locus">Mvol_1192</name>
</gene>
<reference evidence="3 4" key="1">
    <citation type="submission" date="2010-05" db="EMBL/GenBank/DDBJ databases">
        <title>Complete sequence of Methanococcus voltae A3.</title>
        <authorList>
            <consortium name="US DOE Joint Genome Institute"/>
            <person name="Lucas S."/>
            <person name="Copeland A."/>
            <person name="Lapidus A."/>
            <person name="Cheng J.-F."/>
            <person name="Bruce D."/>
            <person name="Goodwin L."/>
            <person name="Pitluck S."/>
            <person name="Lowry S."/>
            <person name="Clum A."/>
            <person name="Land M."/>
            <person name="Hauser L."/>
            <person name="Kyrpides N."/>
            <person name="Mikhailova N."/>
            <person name="Whitman W.B."/>
            <person name="Woyke T."/>
        </authorList>
    </citation>
    <scope>NUCLEOTIDE SEQUENCE [LARGE SCALE GENOMIC DNA]</scope>
    <source>
        <strain evidence="4">ATCC BAA-1334 / A3</strain>
    </source>
</reference>
<accession>D7DUN9</accession>
<dbReference type="SUPFAM" id="SSF89550">
    <property type="entry name" value="PHP domain-like"/>
    <property type="match status" value="1"/>
</dbReference>
<keyword evidence="1" id="KW-0472">Membrane</keyword>
<dbReference type="InterPro" id="IPR052018">
    <property type="entry name" value="PHP_domain"/>
</dbReference>
<dbReference type="Proteomes" id="UP000007722">
    <property type="component" value="Chromosome"/>
</dbReference>
<dbReference type="STRING" id="456320.Mvol_1192"/>
<dbReference type="HOGENOM" id="CLU_072983_1_0_2"/>
<dbReference type="PANTHER" id="PTHR42924:SF3">
    <property type="entry name" value="POLYMERASE_HISTIDINOL PHOSPHATASE N-TERMINAL DOMAIN-CONTAINING PROTEIN"/>
    <property type="match status" value="1"/>
</dbReference>
<keyword evidence="4" id="KW-1185">Reference proteome</keyword>
<dbReference type="EMBL" id="CP002057">
    <property type="protein sequence ID" value="ADI36849.1"/>
    <property type="molecule type" value="Genomic_DNA"/>
</dbReference>
<dbReference type="SMART" id="SM00481">
    <property type="entry name" value="POLIIIAc"/>
    <property type="match status" value="1"/>
</dbReference>
<proteinExistence type="predicted"/>
<keyword evidence="1" id="KW-0812">Transmembrane</keyword>
<sequence length="298" mass="33302">MEDYNSLADLHTHSKYSGLMRYMGLKFPDSVEEPEKIVRCAAKRGLSVVAVTDHNTIQGGLKAKEFAKKYDVDVVAGSEVMTNDGEILGLYLNEEIPKFLSAEETIDLIHEQGGLAICPHPYSPICHAVGDKIFDLDLDGVEVYNAYHRDGIVNNIALDKVLKNYHKKSFAFLGNSDAHIARMVGNGYTKFNGETADDLYKSIKSRTTSFHGNPTPLSDIILWSYNIVYASEKALFNSAFRKKEDNILKYQTTRFKKCLGAFCGMAYIGTPLPLVAGLAGNMYLKRKAKAKYKETYRI</sequence>
<dbReference type="InParanoid" id="D7DUN9"/>
<name>D7DUN9_METV3</name>
<protein>
    <submittedName>
        <fullName evidence="3">PHP domain protein</fullName>
    </submittedName>
</protein>
<evidence type="ECO:0000259" key="2">
    <source>
        <dbReference type="SMART" id="SM00481"/>
    </source>
</evidence>
<evidence type="ECO:0000313" key="3">
    <source>
        <dbReference type="EMBL" id="ADI36849.1"/>
    </source>
</evidence>
<feature type="transmembrane region" description="Helical" evidence="1">
    <location>
        <begin position="259"/>
        <end position="284"/>
    </location>
</feature>
<dbReference type="Gene3D" id="3.20.20.140">
    <property type="entry name" value="Metal-dependent hydrolases"/>
    <property type="match status" value="1"/>
</dbReference>
<evidence type="ECO:0000313" key="4">
    <source>
        <dbReference type="Proteomes" id="UP000007722"/>
    </source>
</evidence>
<feature type="domain" description="Polymerase/histidinol phosphatase N-terminal" evidence="2">
    <location>
        <begin position="8"/>
        <end position="84"/>
    </location>
</feature>
<dbReference type="Pfam" id="PF13263">
    <property type="entry name" value="PHP_C"/>
    <property type="match status" value="1"/>
</dbReference>
<dbReference type="GO" id="GO:0004534">
    <property type="term" value="F:5'-3' RNA exonuclease activity"/>
    <property type="evidence" value="ECO:0007669"/>
    <property type="project" value="TreeGrafter"/>
</dbReference>
<dbReference type="AlphaFoldDB" id="D7DUN9"/>
<dbReference type="GO" id="GO:0035312">
    <property type="term" value="F:5'-3' DNA exonuclease activity"/>
    <property type="evidence" value="ECO:0007669"/>
    <property type="project" value="TreeGrafter"/>
</dbReference>
<dbReference type="PANTHER" id="PTHR42924">
    <property type="entry name" value="EXONUCLEASE"/>
    <property type="match status" value="1"/>
</dbReference>
<dbReference type="KEGG" id="mvo:Mvol_1192"/>
<dbReference type="InterPro" id="IPR016195">
    <property type="entry name" value="Pol/histidinol_Pase-like"/>
</dbReference>
<dbReference type="OrthoDB" id="63337at2157"/>
<dbReference type="InterPro" id="IPR003141">
    <property type="entry name" value="Pol/His_phosphatase_N"/>
</dbReference>
<keyword evidence="1" id="KW-1133">Transmembrane helix</keyword>